<organism evidence="13 14">
    <name type="scientific">Candidatus Opimibacter skivensis</name>
    <dbReference type="NCBI Taxonomy" id="2982028"/>
    <lineage>
        <taxon>Bacteria</taxon>
        <taxon>Pseudomonadati</taxon>
        <taxon>Bacteroidota</taxon>
        <taxon>Saprospiria</taxon>
        <taxon>Saprospirales</taxon>
        <taxon>Saprospiraceae</taxon>
        <taxon>Candidatus Opimibacter</taxon>
    </lineage>
</organism>
<gene>
    <name evidence="13" type="ORF">IPP15_10830</name>
</gene>
<keyword evidence="4" id="KW-0479">Metal-binding</keyword>
<evidence type="ECO:0000256" key="2">
    <source>
        <dbReference type="ARBA" id="ARBA00004141"/>
    </source>
</evidence>
<dbReference type="GO" id="GO:0046872">
    <property type="term" value="F:metal ion binding"/>
    <property type="evidence" value="ECO:0007669"/>
    <property type="project" value="UniProtKB-KW"/>
</dbReference>
<feature type="transmembrane region" description="Helical" evidence="12">
    <location>
        <begin position="327"/>
        <end position="347"/>
    </location>
</feature>
<feature type="transmembrane region" description="Helical" evidence="12">
    <location>
        <begin position="127"/>
        <end position="150"/>
    </location>
</feature>
<keyword evidence="7" id="KW-0408">Iron</keyword>
<feature type="transmembrane region" description="Helical" evidence="12">
    <location>
        <begin position="268"/>
        <end position="286"/>
    </location>
</feature>
<evidence type="ECO:0000256" key="8">
    <source>
        <dbReference type="ARBA" id="ARBA00023133"/>
    </source>
</evidence>
<comment type="pathway">
    <text evidence="10">Porphyrin-containing compound metabolism; heme A biosynthesis; heme A from heme O: step 1/1.</text>
</comment>
<dbReference type="GO" id="GO:0120547">
    <property type="term" value="F:heme A synthase activity"/>
    <property type="evidence" value="ECO:0007669"/>
    <property type="project" value="UniProtKB-EC"/>
</dbReference>
<feature type="transmembrane region" description="Helical" evidence="12">
    <location>
        <begin position="12"/>
        <end position="32"/>
    </location>
</feature>
<dbReference type="AlphaFoldDB" id="A0A9D7SWC9"/>
<evidence type="ECO:0000256" key="3">
    <source>
        <dbReference type="ARBA" id="ARBA00022692"/>
    </source>
</evidence>
<comment type="catalytic activity">
    <reaction evidence="11">
        <text>Fe(II)-heme o + 2 A + H2O = Fe(II)-heme a + 2 AH2</text>
        <dbReference type="Rhea" id="RHEA:63388"/>
        <dbReference type="ChEBI" id="CHEBI:13193"/>
        <dbReference type="ChEBI" id="CHEBI:15377"/>
        <dbReference type="ChEBI" id="CHEBI:17499"/>
        <dbReference type="ChEBI" id="CHEBI:60530"/>
        <dbReference type="ChEBI" id="CHEBI:61715"/>
        <dbReference type="EC" id="1.17.99.9"/>
    </reaction>
    <physiologicalReaction direction="left-to-right" evidence="11">
        <dbReference type="Rhea" id="RHEA:63389"/>
    </physiologicalReaction>
</comment>
<keyword evidence="3 12" id="KW-0812">Transmembrane</keyword>
<evidence type="ECO:0000256" key="10">
    <source>
        <dbReference type="ARBA" id="ARBA00044501"/>
    </source>
</evidence>
<comment type="caution">
    <text evidence="13">The sequence shown here is derived from an EMBL/GenBank/DDBJ whole genome shotgun (WGS) entry which is preliminary data.</text>
</comment>
<evidence type="ECO:0000256" key="4">
    <source>
        <dbReference type="ARBA" id="ARBA00022723"/>
    </source>
</evidence>
<feature type="transmembrane region" description="Helical" evidence="12">
    <location>
        <begin position="156"/>
        <end position="176"/>
    </location>
</feature>
<dbReference type="EMBL" id="JADKGY010000008">
    <property type="protein sequence ID" value="MBK9982895.1"/>
    <property type="molecule type" value="Genomic_DNA"/>
</dbReference>
<evidence type="ECO:0000256" key="1">
    <source>
        <dbReference type="ARBA" id="ARBA00001970"/>
    </source>
</evidence>
<evidence type="ECO:0000256" key="7">
    <source>
        <dbReference type="ARBA" id="ARBA00023004"/>
    </source>
</evidence>
<evidence type="ECO:0000256" key="11">
    <source>
        <dbReference type="ARBA" id="ARBA00048044"/>
    </source>
</evidence>
<comment type="subcellular location">
    <subcellularLocation>
        <location evidence="2">Membrane</location>
        <topology evidence="2">Multi-pass membrane protein</topology>
    </subcellularLocation>
</comment>
<evidence type="ECO:0000256" key="6">
    <source>
        <dbReference type="ARBA" id="ARBA00023002"/>
    </source>
</evidence>
<evidence type="ECO:0000313" key="14">
    <source>
        <dbReference type="Proteomes" id="UP000808337"/>
    </source>
</evidence>
<evidence type="ECO:0000256" key="12">
    <source>
        <dbReference type="SAM" id="Phobius"/>
    </source>
</evidence>
<feature type="transmembrane region" description="Helical" evidence="12">
    <location>
        <begin position="97"/>
        <end position="115"/>
    </location>
</feature>
<keyword evidence="6" id="KW-0560">Oxidoreductase</keyword>
<comment type="cofactor">
    <cofactor evidence="1">
        <name>heme b</name>
        <dbReference type="ChEBI" id="CHEBI:60344"/>
    </cofactor>
</comment>
<feature type="transmembrane region" description="Helical" evidence="12">
    <location>
        <begin position="298"/>
        <end position="321"/>
    </location>
</feature>
<proteinExistence type="predicted"/>
<feature type="transmembrane region" description="Helical" evidence="12">
    <location>
        <begin position="197"/>
        <end position="217"/>
    </location>
</feature>
<dbReference type="InterPro" id="IPR003780">
    <property type="entry name" value="COX15/CtaA_fam"/>
</dbReference>
<evidence type="ECO:0000313" key="13">
    <source>
        <dbReference type="EMBL" id="MBK9982895.1"/>
    </source>
</evidence>
<keyword evidence="5 12" id="KW-1133">Transmembrane helix</keyword>
<keyword evidence="9 12" id="KW-0472">Membrane</keyword>
<name>A0A9D7SWC9_9BACT</name>
<dbReference type="PANTHER" id="PTHR23289">
    <property type="entry name" value="CYTOCHROME C OXIDASE ASSEMBLY PROTEIN COX15"/>
    <property type="match status" value="1"/>
</dbReference>
<dbReference type="PANTHER" id="PTHR23289:SF2">
    <property type="entry name" value="CYTOCHROME C OXIDASE ASSEMBLY PROTEIN COX15 HOMOLOG"/>
    <property type="match status" value="1"/>
</dbReference>
<protein>
    <submittedName>
        <fullName evidence="13">COX15/CtaA family protein</fullName>
    </submittedName>
</protein>
<dbReference type="InterPro" id="IPR023754">
    <property type="entry name" value="HemeA_Synthase_type2"/>
</dbReference>
<reference evidence="13 14" key="1">
    <citation type="submission" date="2020-10" db="EMBL/GenBank/DDBJ databases">
        <title>Connecting structure to function with the recovery of over 1000 high-quality activated sludge metagenome-assembled genomes encoding full-length rRNA genes using long-read sequencing.</title>
        <authorList>
            <person name="Singleton C.M."/>
            <person name="Petriglieri F."/>
            <person name="Kristensen J.M."/>
            <person name="Kirkegaard R.H."/>
            <person name="Michaelsen T.Y."/>
            <person name="Andersen M.H."/>
            <person name="Karst S.M."/>
            <person name="Dueholm M.S."/>
            <person name="Nielsen P.H."/>
            <person name="Albertsen M."/>
        </authorList>
    </citation>
    <scope>NUCLEOTIDE SEQUENCE [LARGE SCALE GENOMIC DNA]</scope>
    <source>
        <strain evidence="13">Ribe_18-Q3-R11-54_MAXAC.273</strain>
    </source>
</reference>
<dbReference type="GO" id="GO:0016020">
    <property type="term" value="C:membrane"/>
    <property type="evidence" value="ECO:0007669"/>
    <property type="project" value="UniProtKB-SubCell"/>
</dbReference>
<dbReference type="Pfam" id="PF02628">
    <property type="entry name" value="COX15-CtaA"/>
    <property type="match status" value="1"/>
</dbReference>
<sequence length="353" mass="40799">MKPKNIRDQKLITYWLFAGMLMVFVQILLGGITRLTGSGLSITRWDIVMGSIPPLNPGQWEEAFNLYKTTPQYQHINAGMLLSEFKYIFFWEFFHRLWARSMGFVFIIPFVFFLIRRSLSRTVLKNLFWVIVLAALAAIFGWIMVASGLIERPWVNAYKLTIHLSLGILLFETLFYTWLNHRSYQKKNLNRKWHKAVIALLFIAGIQVIFGGLMSGMKAALSFPTWPLISGQWIPSLILDTNHWNSNNFLLYDQSGFMPALVQFVHRNLAYVLFIVTSVFAVKWYLSNDHSWRWISFILLGIIVVQISLGILTLINSIGYIPVVYGSLHQGLGILFITALFYLHLVLKPENIK</sequence>
<evidence type="ECO:0000256" key="5">
    <source>
        <dbReference type="ARBA" id="ARBA00022989"/>
    </source>
</evidence>
<dbReference type="GO" id="GO:0016653">
    <property type="term" value="F:oxidoreductase activity, acting on NAD(P)H, heme protein as acceptor"/>
    <property type="evidence" value="ECO:0007669"/>
    <property type="project" value="TreeGrafter"/>
</dbReference>
<evidence type="ECO:0000256" key="9">
    <source>
        <dbReference type="ARBA" id="ARBA00023136"/>
    </source>
</evidence>
<dbReference type="Proteomes" id="UP000808337">
    <property type="component" value="Unassembled WGS sequence"/>
</dbReference>
<accession>A0A9D7SWC9</accession>
<keyword evidence="8" id="KW-0350">Heme biosynthesis</keyword>
<dbReference type="GO" id="GO:0006784">
    <property type="term" value="P:heme A biosynthetic process"/>
    <property type="evidence" value="ECO:0007669"/>
    <property type="project" value="InterPro"/>
</dbReference>